<dbReference type="RefSeq" id="WP_106230992.1">
    <property type="nucleotide sequence ID" value="NZ_PVTM01000008.1"/>
</dbReference>
<dbReference type="AlphaFoldDB" id="A0A2T0VM97"/>
<name>A0A2T0VM97_9GAMM</name>
<dbReference type="Proteomes" id="UP000239896">
    <property type="component" value="Unassembled WGS sequence"/>
</dbReference>
<evidence type="ECO:0000313" key="2">
    <source>
        <dbReference type="Proteomes" id="UP000239896"/>
    </source>
</evidence>
<keyword evidence="2" id="KW-1185">Reference proteome</keyword>
<comment type="caution">
    <text evidence="1">The sequence shown here is derived from an EMBL/GenBank/DDBJ whole genome shotgun (WGS) entry which is preliminary data.</text>
</comment>
<evidence type="ECO:0000313" key="1">
    <source>
        <dbReference type="EMBL" id="PRY71360.1"/>
    </source>
</evidence>
<organism evidence="1 2">
    <name type="scientific">Halomonas ventosae</name>
    <dbReference type="NCBI Taxonomy" id="229007"/>
    <lineage>
        <taxon>Bacteria</taxon>
        <taxon>Pseudomonadati</taxon>
        <taxon>Pseudomonadota</taxon>
        <taxon>Gammaproteobacteria</taxon>
        <taxon>Oceanospirillales</taxon>
        <taxon>Halomonadaceae</taxon>
        <taxon>Halomonas</taxon>
    </lineage>
</organism>
<gene>
    <name evidence="1" type="ORF">BCL64_108121</name>
</gene>
<dbReference type="EMBL" id="PVTM01000008">
    <property type="protein sequence ID" value="PRY71360.1"/>
    <property type="molecule type" value="Genomic_DNA"/>
</dbReference>
<reference evidence="1 2" key="1">
    <citation type="submission" date="2018-03" db="EMBL/GenBank/DDBJ databases">
        <title>Comparative analysis of microorganisms from saline springs in Andes Mountain Range, Colombia.</title>
        <authorList>
            <person name="Rubin E."/>
        </authorList>
    </citation>
    <scope>NUCLEOTIDE SEQUENCE [LARGE SCALE GENOMIC DNA]</scope>
    <source>
        <strain evidence="1 2">USBA 854</strain>
    </source>
</reference>
<accession>A0A2T0VM97</accession>
<protein>
    <submittedName>
        <fullName evidence="1">Uncharacterized protein</fullName>
    </submittedName>
</protein>
<sequence>MAELPPPKLEFDRGCPDCGERRAVLPPPLPGVPDDFDWKARDYDSLRLFLMQELAHRFPARRRWTPADMEVVIVELLAAAFDRASHALDAVQGERYLATARRPQSVRRLLKLIGYDAAERVRDEVLERLPPPPEGVTETREEQLERLWRLEPGVMEVARAEGPRLIAEQRRMVTLDDHETAISAHPLVSRAQARLVWTGAWNTILVSALLEADRPLDEPLPLPEEGGEADLLWRRIEDFHHRQNIPLPAAGGPVTPRHLLRSLIELRRMIGAEVFLEDAKPAAITFTLSIRAKPGYFRSEMKQALADVFSADEGGFFEPGRLDFGDDLFASDIIEAAMAVDGVAVGCLNRFKRVGSGWPDRSAQGFIPVEADEYVRCLNNRGEPEKGYFRLIVNGGETG</sequence>
<proteinExistence type="predicted"/>